<dbReference type="Gene3D" id="3.50.30.60">
    <property type="entry name" value="LD-carboxypeptidase A C-terminal domain-like"/>
    <property type="match status" value="1"/>
</dbReference>
<dbReference type="PANTHER" id="PTHR30237">
    <property type="entry name" value="MURAMOYLTETRAPEPTIDE CARBOXYPEPTIDASE"/>
    <property type="match status" value="1"/>
</dbReference>
<dbReference type="InterPro" id="IPR027478">
    <property type="entry name" value="LdcA_N"/>
</dbReference>
<sequence>MFGKQGIRCARKGDERNIKIIVNRVNSERNIKSIGICSPSYPGTFHYQKRYKRGVEFLQNKGFTIVEGNLTGKEGYRGEISGGVQDRAEELNQLIPRVDVIMTSIGGYNSNSILKYIDYDLFKQKSPIFIGYSDTTALALALYNKTGCITYLSQSVISNFGEFEPFNELNYFYFDFMLQSKCETLMVQIPDVWTDEWINWETYERTKKTNKNEWIIFNKGEFNGTLIGGNLDTIVGIIGTEYMPKITEDTILLLEDVYTDLGRLYRNFTTLALHGIFDKIGGLIISKFETIGENSDVINDIINEFVGHRKISILLNFDCGHTHPSCLMPIGGKITLSLS</sequence>
<evidence type="ECO:0000313" key="7">
    <source>
        <dbReference type="Proteomes" id="UP000325300"/>
    </source>
</evidence>
<proteinExistence type="inferred from homology"/>
<feature type="domain" description="LD-carboxypeptidase C-terminal" evidence="5">
    <location>
        <begin position="223"/>
        <end position="336"/>
    </location>
</feature>
<dbReference type="SUPFAM" id="SSF52317">
    <property type="entry name" value="Class I glutamine amidotransferase-like"/>
    <property type="match status" value="1"/>
</dbReference>
<dbReference type="Pfam" id="PF17676">
    <property type="entry name" value="Peptidase_S66C"/>
    <property type="match status" value="1"/>
</dbReference>
<dbReference type="PIRSF" id="PIRSF028757">
    <property type="entry name" value="LD-carboxypeptidase"/>
    <property type="match status" value="1"/>
</dbReference>
<keyword evidence="6" id="KW-0121">Carboxypeptidase</keyword>
<gene>
    <name evidence="6" type="ORF">E0F67_02925</name>
</gene>
<keyword evidence="2" id="KW-0378">Hydrolase</keyword>
<evidence type="ECO:0000313" key="6">
    <source>
        <dbReference type="EMBL" id="TYK96021.1"/>
    </source>
</evidence>
<evidence type="ECO:0000256" key="1">
    <source>
        <dbReference type="ARBA" id="ARBA00010233"/>
    </source>
</evidence>
<dbReference type="SUPFAM" id="SSF141986">
    <property type="entry name" value="LD-carboxypeptidase A C-terminal domain-like"/>
    <property type="match status" value="1"/>
</dbReference>
<dbReference type="InterPro" id="IPR029062">
    <property type="entry name" value="Class_I_gatase-like"/>
</dbReference>
<dbReference type="CDD" id="cd07062">
    <property type="entry name" value="Peptidase_S66_mccF_like"/>
    <property type="match status" value="1"/>
</dbReference>
<dbReference type="PANTHER" id="PTHR30237:SF5">
    <property type="entry name" value="CARBOXYPEPTIDASE VC_A0337-RELATED"/>
    <property type="match status" value="1"/>
</dbReference>
<feature type="domain" description="LD-carboxypeptidase N-terminal" evidence="4">
    <location>
        <begin position="34"/>
        <end position="151"/>
    </location>
</feature>
<dbReference type="RefSeq" id="WP_023612165.1">
    <property type="nucleotide sequence ID" value="NZ_CAAINW010000004.1"/>
</dbReference>
<dbReference type="Gene3D" id="3.40.50.10740">
    <property type="entry name" value="Class I glutamine amidotransferase-like"/>
    <property type="match status" value="1"/>
</dbReference>
<evidence type="ECO:0000256" key="3">
    <source>
        <dbReference type="PIRSR" id="PIRSR028757-1"/>
    </source>
</evidence>
<dbReference type="InterPro" id="IPR003507">
    <property type="entry name" value="S66_fam"/>
</dbReference>
<comment type="caution">
    <text evidence="6">The sequence shown here is derived from an EMBL/GenBank/DDBJ whole genome shotgun (WGS) entry which is preliminary data.</text>
</comment>
<dbReference type="InterPro" id="IPR027461">
    <property type="entry name" value="Carboxypeptidase_A_C_sf"/>
</dbReference>
<evidence type="ECO:0000259" key="4">
    <source>
        <dbReference type="Pfam" id="PF02016"/>
    </source>
</evidence>
<dbReference type="Proteomes" id="UP000325300">
    <property type="component" value="Unassembled WGS sequence"/>
</dbReference>
<comment type="similarity">
    <text evidence="1">Belongs to the peptidase S66 family.</text>
</comment>
<evidence type="ECO:0000256" key="2">
    <source>
        <dbReference type="ARBA" id="ARBA00022801"/>
    </source>
</evidence>
<name>A0A5S4TGW5_STRPY</name>
<feature type="active site" description="Charge relay system" evidence="3">
    <location>
        <position position="321"/>
    </location>
</feature>
<dbReference type="InterPro" id="IPR040449">
    <property type="entry name" value="Peptidase_S66_N"/>
</dbReference>
<protein>
    <submittedName>
        <fullName evidence="6">LD-carboxypeptidase</fullName>
    </submittedName>
</protein>
<reference evidence="6 7" key="1">
    <citation type="submission" date="2019-02" db="EMBL/GenBank/DDBJ databases">
        <title>Novel genomic isolates of S. pyogenes and S. dysgalactiae subsp. equisimilis associated to necrotising fasciitis (NSTI).</title>
        <authorList>
            <person name="Barrantes I."/>
        </authorList>
    </citation>
    <scope>NUCLEOTIDE SEQUENCE [LARGE SCALE GENOMIC DNA]</scope>
    <source>
        <strain evidence="6 7">SPY5003</strain>
    </source>
</reference>
<dbReference type="GO" id="GO:0004180">
    <property type="term" value="F:carboxypeptidase activity"/>
    <property type="evidence" value="ECO:0007669"/>
    <property type="project" value="UniProtKB-KW"/>
</dbReference>
<accession>A0A5S4TGW5</accession>
<dbReference type="EMBL" id="SJLI01000001">
    <property type="protein sequence ID" value="TYK96021.1"/>
    <property type="molecule type" value="Genomic_DNA"/>
</dbReference>
<evidence type="ECO:0000259" key="5">
    <source>
        <dbReference type="Pfam" id="PF17676"/>
    </source>
</evidence>
<keyword evidence="6" id="KW-0645">Protease</keyword>
<dbReference type="Pfam" id="PF02016">
    <property type="entry name" value="Peptidase_S66"/>
    <property type="match status" value="1"/>
</dbReference>
<dbReference type="AlphaFoldDB" id="A0A5S4TGW5"/>
<feature type="active site" description="Nucleophile" evidence="3">
    <location>
        <position position="133"/>
    </location>
</feature>
<organism evidence="6 7">
    <name type="scientific">Streptococcus pyogenes</name>
    <dbReference type="NCBI Taxonomy" id="1314"/>
    <lineage>
        <taxon>Bacteria</taxon>
        <taxon>Bacillati</taxon>
        <taxon>Bacillota</taxon>
        <taxon>Bacilli</taxon>
        <taxon>Lactobacillales</taxon>
        <taxon>Streptococcaceae</taxon>
        <taxon>Streptococcus</taxon>
    </lineage>
</organism>
<dbReference type="InterPro" id="IPR040921">
    <property type="entry name" value="Peptidase_S66C"/>
</dbReference>
<feature type="active site" description="Charge relay system" evidence="3">
    <location>
        <position position="255"/>
    </location>
</feature>